<keyword evidence="13" id="KW-1185">Reference proteome</keyword>
<dbReference type="InterPro" id="IPR003661">
    <property type="entry name" value="HisK_dim/P_dom"/>
</dbReference>
<dbReference type="PROSITE" id="PS50112">
    <property type="entry name" value="PAS"/>
    <property type="match status" value="2"/>
</dbReference>
<feature type="domain" description="Histidine kinase" evidence="9">
    <location>
        <begin position="659"/>
        <end position="874"/>
    </location>
</feature>
<dbReference type="GO" id="GO:0005524">
    <property type="term" value="F:ATP binding"/>
    <property type="evidence" value="ECO:0007669"/>
    <property type="project" value="UniProtKB-KW"/>
</dbReference>
<dbReference type="InterPro" id="IPR000700">
    <property type="entry name" value="PAS-assoc_C"/>
</dbReference>
<dbReference type="InterPro" id="IPR013767">
    <property type="entry name" value="PAS_fold"/>
</dbReference>
<dbReference type="eggNOG" id="COG3852">
    <property type="taxonomic scope" value="Bacteria"/>
</dbReference>
<dbReference type="CDD" id="cd00130">
    <property type="entry name" value="PAS"/>
    <property type="match status" value="2"/>
</dbReference>
<dbReference type="EnsemblBacteria" id="ACI20201">
    <property type="protein sequence ID" value="ACI20201"/>
    <property type="gene ID" value="THEYE_A1491"/>
</dbReference>
<keyword evidence="6 12" id="KW-0418">Kinase</keyword>
<dbReference type="NCBIfam" id="TIGR00229">
    <property type="entry name" value="sensory_box"/>
    <property type="match status" value="2"/>
</dbReference>
<dbReference type="PROSITE" id="PS50113">
    <property type="entry name" value="PAC"/>
    <property type="match status" value="1"/>
</dbReference>
<dbReference type="Proteomes" id="UP000000718">
    <property type="component" value="Chromosome"/>
</dbReference>
<evidence type="ECO:0000256" key="1">
    <source>
        <dbReference type="ARBA" id="ARBA00000085"/>
    </source>
</evidence>
<feature type="domain" description="PAS" evidence="10">
    <location>
        <begin position="524"/>
        <end position="594"/>
    </location>
</feature>
<sequence>MKEKERQALFELLKLLEIYEDIDILLERLIYYVCELMNAQGGIIRLIKNGYLHITATYNISSDKTILKSDEGICGEVLKEGKVKTFNKAQLEGKQLDIPAYSAICIPLKIKEENIGTIAVYNKMQKYFSDDTVTKNLTVSEKNFGEFDEEDVAIGELFSAIASLIILKSLKFNELREREIHTMKVMAQIEELKSYLESLIQSSADAIIATDMDNIVTAWNKGAENIFGYTNEEVIEKPLPIIPDFLREMEKIYFERIKNDEILKDIETIMVTKEGKLVEVSLTMSPIKSSNGEIIGVSRIIRDITEKKRLERDLIRRNEELTKILFISSAVRSTLDLNKLLRMILTVITMGEGLGFNRAVLFLVDEENNVLKGIMAVGPSSYEEAWQIWSSMAREKKTLFEVLDELNKREFEQDSFLERLCRNISIPLSDNTPIVRAVKEGKIFNIKDVHKEEADPVIIQQLGSFAYAVIPLFSKDKAIGAVWVDNLYTRKPITEQDIHFLKGFADQVAGAIENAWIFDKIEKAEKELEMLFNSITDLIYYTDENYTIKKVNHSFLNAIGLKENEVVGKKCFKLIHRTNSPLQECPHRKAIETGRPQVGELEENYLEGVYLISSSPIFDKNNNVIGTINVAKNITELRNLKEKIISMEKMAALGEMAAKVAHEIRNPLLAIGGFAKRLDKDLKEEKSKEYIKVIIEEVKRLERILNEILSFVKPYPIGKESFKIKGLVDNVINFVESTLKENNNEFKVIVKEDFSVPGNYDKLKEVLLNLISNANEATKDGLITLKIEKADKLPVEIPDIQKEYLLIEVEDTGCGIQKENLKRIFDPFFTTKISGTGLGLAISKRIVEEHGGIIKVESEINKGTIFRVYLPLHKEGGENEDFGG</sequence>
<dbReference type="SUPFAM" id="SSF47384">
    <property type="entry name" value="Homodimeric domain of signal transducing histidine kinase"/>
    <property type="match status" value="1"/>
</dbReference>
<dbReference type="HOGENOM" id="CLU_325944_0_0_0"/>
<evidence type="ECO:0000256" key="4">
    <source>
        <dbReference type="ARBA" id="ARBA00022679"/>
    </source>
</evidence>
<dbReference type="SUPFAM" id="SSF55785">
    <property type="entry name" value="PYP-like sensor domain (PAS domain)"/>
    <property type="match status" value="2"/>
</dbReference>
<evidence type="ECO:0000256" key="7">
    <source>
        <dbReference type="ARBA" id="ARBA00022840"/>
    </source>
</evidence>
<accession>B5YG90</accession>
<dbReference type="InParanoid" id="B5YG90"/>
<dbReference type="RefSeq" id="WP_012544939.1">
    <property type="nucleotide sequence ID" value="NC_011296.1"/>
</dbReference>
<dbReference type="Pfam" id="PF01590">
    <property type="entry name" value="GAF"/>
    <property type="match status" value="1"/>
</dbReference>
<dbReference type="InterPro" id="IPR001610">
    <property type="entry name" value="PAC"/>
</dbReference>
<dbReference type="InterPro" id="IPR005467">
    <property type="entry name" value="His_kinase_dom"/>
</dbReference>
<dbReference type="eggNOG" id="COG3829">
    <property type="taxonomic scope" value="Bacteria"/>
</dbReference>
<dbReference type="InterPro" id="IPR003594">
    <property type="entry name" value="HATPase_dom"/>
</dbReference>
<dbReference type="CDD" id="cd00082">
    <property type="entry name" value="HisKA"/>
    <property type="match status" value="1"/>
</dbReference>
<evidence type="ECO:0000256" key="8">
    <source>
        <dbReference type="ARBA" id="ARBA00023012"/>
    </source>
</evidence>
<keyword evidence="4" id="KW-0808">Transferase</keyword>
<reference evidence="12 13" key="2">
    <citation type="journal article" date="2015" name="Genome Announc.">
        <title>Genome Sequence of the Sulfate-Reducing Thermophilic Bacterium Thermodesulfovibrio yellowstonii Strain DSM 11347T (Phylum Nitrospirae).</title>
        <authorList>
            <person name="Bhatnagar S."/>
            <person name="Badger J.H."/>
            <person name="Madupu R."/>
            <person name="Khouri H.M."/>
            <person name="O'Connor E.M."/>
            <person name="Robb F.T."/>
            <person name="Ward N.L."/>
            <person name="Eisen J.A."/>
        </authorList>
    </citation>
    <scope>NUCLEOTIDE SEQUENCE [LARGE SCALE GENOMIC DNA]</scope>
    <source>
        <strain evidence="13">ATCC 51303 / DSM 11347 / YP87</strain>
    </source>
</reference>
<gene>
    <name evidence="12" type="ordered locus">THEYE_A1491</name>
</gene>
<dbReference type="SUPFAM" id="SSF55781">
    <property type="entry name" value="GAF domain-like"/>
    <property type="match status" value="2"/>
</dbReference>
<dbReference type="SMART" id="SM00388">
    <property type="entry name" value="HisKA"/>
    <property type="match status" value="1"/>
</dbReference>
<keyword evidence="8" id="KW-0902">Two-component regulatory system</keyword>
<evidence type="ECO:0000256" key="3">
    <source>
        <dbReference type="ARBA" id="ARBA00022553"/>
    </source>
</evidence>
<dbReference type="PATRIC" id="fig|289376.4.peg.1450"/>
<name>B5YG90_THEYD</name>
<dbReference type="InterPro" id="IPR036890">
    <property type="entry name" value="HATPase_C_sf"/>
</dbReference>
<dbReference type="GO" id="GO:0006355">
    <property type="term" value="P:regulation of DNA-templated transcription"/>
    <property type="evidence" value="ECO:0007669"/>
    <property type="project" value="InterPro"/>
</dbReference>
<dbReference type="GO" id="GO:0007165">
    <property type="term" value="P:signal transduction"/>
    <property type="evidence" value="ECO:0000318"/>
    <property type="project" value="GO_Central"/>
</dbReference>
<feature type="domain" description="PAS" evidence="10">
    <location>
        <begin position="192"/>
        <end position="248"/>
    </location>
</feature>
<dbReference type="EC" id="2.7.13.3" evidence="2"/>
<dbReference type="InterPro" id="IPR004358">
    <property type="entry name" value="Sig_transdc_His_kin-like_C"/>
</dbReference>
<dbReference type="KEGG" id="tye:THEYE_A1491"/>
<evidence type="ECO:0000259" key="11">
    <source>
        <dbReference type="PROSITE" id="PS50113"/>
    </source>
</evidence>
<dbReference type="InterPro" id="IPR003018">
    <property type="entry name" value="GAF"/>
</dbReference>
<keyword evidence="3" id="KW-0597">Phosphoprotein</keyword>
<proteinExistence type="predicted"/>
<dbReference type="Gene3D" id="3.30.450.20">
    <property type="entry name" value="PAS domain"/>
    <property type="match status" value="2"/>
</dbReference>
<evidence type="ECO:0000256" key="6">
    <source>
        <dbReference type="ARBA" id="ARBA00022777"/>
    </source>
</evidence>
<dbReference type="eggNOG" id="COG2203">
    <property type="taxonomic scope" value="Bacteria"/>
</dbReference>
<dbReference type="Gene3D" id="1.10.287.130">
    <property type="match status" value="1"/>
</dbReference>
<comment type="catalytic activity">
    <reaction evidence="1">
        <text>ATP + protein L-histidine = ADP + protein N-phospho-L-histidine.</text>
        <dbReference type="EC" id="2.7.13.3"/>
    </reaction>
</comment>
<dbReference type="PANTHER" id="PTHR43065:SF10">
    <property type="entry name" value="PEROXIDE STRESS-ACTIVATED HISTIDINE KINASE MAK3"/>
    <property type="match status" value="1"/>
</dbReference>
<dbReference type="Gene3D" id="3.30.565.10">
    <property type="entry name" value="Histidine kinase-like ATPase, C-terminal domain"/>
    <property type="match status" value="1"/>
</dbReference>
<dbReference type="GO" id="GO:0000155">
    <property type="term" value="F:phosphorelay sensor kinase activity"/>
    <property type="evidence" value="ECO:0000318"/>
    <property type="project" value="GO_Central"/>
</dbReference>
<protein>
    <recommendedName>
        <fullName evidence="2">histidine kinase</fullName>
        <ecNumber evidence="2">2.7.13.3</ecNumber>
    </recommendedName>
</protein>
<evidence type="ECO:0000259" key="10">
    <source>
        <dbReference type="PROSITE" id="PS50112"/>
    </source>
</evidence>
<dbReference type="SMART" id="SM00387">
    <property type="entry name" value="HATPase_c"/>
    <property type="match status" value="1"/>
</dbReference>
<dbReference type="InterPro" id="IPR029016">
    <property type="entry name" value="GAF-like_dom_sf"/>
</dbReference>
<dbReference type="OrthoDB" id="9815750at2"/>
<dbReference type="STRING" id="289376.THEYE_A1491"/>
<dbReference type="Pfam" id="PF00512">
    <property type="entry name" value="HisKA"/>
    <property type="match status" value="1"/>
</dbReference>
<evidence type="ECO:0000313" key="12">
    <source>
        <dbReference type="EMBL" id="ACI20201.1"/>
    </source>
</evidence>
<dbReference type="Pfam" id="PF02518">
    <property type="entry name" value="HATPase_c"/>
    <property type="match status" value="1"/>
</dbReference>
<dbReference type="Gene3D" id="3.30.450.40">
    <property type="match status" value="2"/>
</dbReference>
<dbReference type="EMBL" id="CP001147">
    <property type="protein sequence ID" value="ACI20201.1"/>
    <property type="molecule type" value="Genomic_DNA"/>
</dbReference>
<dbReference type="SMART" id="SM00065">
    <property type="entry name" value="GAF"/>
    <property type="match status" value="2"/>
</dbReference>
<dbReference type="Pfam" id="PF00989">
    <property type="entry name" value="PAS"/>
    <property type="match status" value="1"/>
</dbReference>
<feature type="domain" description="PAC" evidence="11">
    <location>
        <begin position="264"/>
        <end position="316"/>
    </location>
</feature>
<dbReference type="SUPFAM" id="SSF55874">
    <property type="entry name" value="ATPase domain of HSP90 chaperone/DNA topoisomerase II/histidine kinase"/>
    <property type="match status" value="1"/>
</dbReference>
<evidence type="ECO:0000259" key="9">
    <source>
        <dbReference type="PROSITE" id="PS50109"/>
    </source>
</evidence>
<reference evidence="13" key="1">
    <citation type="submission" date="2008-08" db="EMBL/GenBank/DDBJ databases">
        <title>The complete genome sequence of Thermodesulfovibrio yellowstonii strain ATCC 51303 / DSM 11347 / YP87.</title>
        <authorList>
            <person name="Dodson R.J."/>
            <person name="Durkin A.S."/>
            <person name="Wu M."/>
            <person name="Eisen J."/>
            <person name="Sutton G."/>
        </authorList>
    </citation>
    <scope>NUCLEOTIDE SEQUENCE [LARGE SCALE GENOMIC DNA]</scope>
    <source>
        <strain evidence="13">ATCC 51303 / DSM 11347 / YP87</strain>
    </source>
</reference>
<evidence type="ECO:0000256" key="2">
    <source>
        <dbReference type="ARBA" id="ARBA00012438"/>
    </source>
</evidence>
<keyword evidence="7" id="KW-0067">ATP-binding</keyword>
<organism evidence="12 13">
    <name type="scientific">Thermodesulfovibrio yellowstonii (strain ATCC 51303 / DSM 11347 / YP87)</name>
    <dbReference type="NCBI Taxonomy" id="289376"/>
    <lineage>
        <taxon>Bacteria</taxon>
        <taxon>Pseudomonadati</taxon>
        <taxon>Nitrospirota</taxon>
        <taxon>Thermodesulfovibrionia</taxon>
        <taxon>Thermodesulfovibrionales</taxon>
        <taxon>Thermodesulfovibrionaceae</taxon>
        <taxon>Thermodesulfovibrio</taxon>
    </lineage>
</organism>
<keyword evidence="5" id="KW-0547">Nucleotide-binding</keyword>
<evidence type="ECO:0000313" key="13">
    <source>
        <dbReference type="Proteomes" id="UP000000718"/>
    </source>
</evidence>
<dbReference type="Pfam" id="PF13426">
    <property type="entry name" value="PAS_9"/>
    <property type="match status" value="1"/>
</dbReference>
<dbReference type="InterPro" id="IPR000014">
    <property type="entry name" value="PAS"/>
</dbReference>
<dbReference type="Pfam" id="PF13185">
    <property type="entry name" value="GAF_2"/>
    <property type="match status" value="1"/>
</dbReference>
<dbReference type="PROSITE" id="PS50109">
    <property type="entry name" value="HIS_KIN"/>
    <property type="match status" value="1"/>
</dbReference>
<dbReference type="SMART" id="SM00086">
    <property type="entry name" value="PAC"/>
    <property type="match status" value="1"/>
</dbReference>
<dbReference type="InterPro" id="IPR036097">
    <property type="entry name" value="HisK_dim/P_sf"/>
</dbReference>
<dbReference type="PRINTS" id="PR00344">
    <property type="entry name" value="BCTRLSENSOR"/>
</dbReference>
<evidence type="ECO:0000256" key="5">
    <source>
        <dbReference type="ARBA" id="ARBA00022741"/>
    </source>
</evidence>
<dbReference type="SMART" id="SM00091">
    <property type="entry name" value="PAS"/>
    <property type="match status" value="2"/>
</dbReference>
<dbReference type="PANTHER" id="PTHR43065">
    <property type="entry name" value="SENSOR HISTIDINE KINASE"/>
    <property type="match status" value="1"/>
</dbReference>
<dbReference type="InterPro" id="IPR035965">
    <property type="entry name" value="PAS-like_dom_sf"/>
</dbReference>
<dbReference type="AlphaFoldDB" id="B5YG90"/>